<keyword evidence="1" id="KW-0378">Hydrolase</keyword>
<dbReference type="SUPFAM" id="SSF49464">
    <property type="entry name" value="Carboxypeptidase regulatory domain-like"/>
    <property type="match status" value="1"/>
</dbReference>
<accession>A0A7S7SLJ3</accession>
<dbReference type="Proteomes" id="UP000593892">
    <property type="component" value="Chromosome"/>
</dbReference>
<keyword evidence="1" id="KW-0121">Carboxypeptidase</keyword>
<dbReference type="EMBL" id="CP063849">
    <property type="protein sequence ID" value="QOY88105.1"/>
    <property type="molecule type" value="Genomic_DNA"/>
</dbReference>
<reference evidence="1 2" key="1">
    <citation type="submission" date="2020-10" db="EMBL/GenBank/DDBJ databases">
        <title>Complete genome sequence of Paludibaculum fermentans P105T, a facultatively anaerobic acidobacterium capable of dissimilatory Fe(III) reduction.</title>
        <authorList>
            <person name="Dedysh S.N."/>
            <person name="Beletsky A.V."/>
            <person name="Kulichevskaya I.S."/>
            <person name="Mardanov A.V."/>
            <person name="Ravin N.V."/>
        </authorList>
    </citation>
    <scope>NUCLEOTIDE SEQUENCE [LARGE SCALE GENOMIC DNA]</scope>
    <source>
        <strain evidence="1 2">P105</strain>
    </source>
</reference>
<sequence length="587" mass="61313">MRRLLLCIATFALAAGAQQNQFFNTTGTQAAAQPAGSLSGRVVDSATNEPAREVQVLIFGSGGGAGTRTVSTDASGQFSVDELPPGQYYLQAAHQNYPGPLGLPQTGVFAEVLPAKETKGVTVTLSPPGAVSGRVLDDGGEPLSNCNLMLMHAPLGRSPGQPAGFAQSNDKGAFRMAPVGPDRYILQANCPEDLPVENLLSMVGPEGFDPRESWQTGYFPDNPAAGGGASFGVTAGADVKVEFHMKPVAVTSLTGVITAAPGASWKNQPMLQLAIADSIVGSQQPAAVAMVQPSNSFRFTMVQPGNYRLFGMTQDGAPEQANVAEAAVSVGSAPPPPMTVQFRPSMTISGKVEDPHASSAPASAPLTLNVFSGLRGPKATPFTPAKGSVMLMPAGPNLPLGQKAGQVNAQDGAFQIQGVTPGRWRVRYQSYQGPGWMETIHYGDTPAENQQIEVVEGAPGTLSIVLGGSPPTVKYELKDPPGDAKKYWMIQALPVAREGSGNQAYVGNSTPGHSITANSLAPGRYHFFALEQSNGGGMVNDRLLELLSRQVEPVEITASNDQAIAVKCFSVADVQKMAANYIAGEER</sequence>
<keyword evidence="2" id="KW-1185">Reference proteome</keyword>
<dbReference type="InterPro" id="IPR008969">
    <property type="entry name" value="CarboxyPept-like_regulatory"/>
</dbReference>
<evidence type="ECO:0000313" key="1">
    <source>
        <dbReference type="EMBL" id="QOY88105.1"/>
    </source>
</evidence>
<proteinExistence type="predicted"/>
<dbReference type="GO" id="GO:0030246">
    <property type="term" value="F:carbohydrate binding"/>
    <property type="evidence" value="ECO:0007669"/>
    <property type="project" value="InterPro"/>
</dbReference>
<dbReference type="Gene3D" id="2.60.40.1120">
    <property type="entry name" value="Carboxypeptidase-like, regulatory domain"/>
    <property type="match status" value="1"/>
</dbReference>
<dbReference type="RefSeq" id="WP_194449768.1">
    <property type="nucleotide sequence ID" value="NZ_CP063849.1"/>
</dbReference>
<keyword evidence="1" id="KW-0645">Protease</keyword>
<dbReference type="KEGG" id="pfer:IRI77_36115"/>
<dbReference type="Pfam" id="PF13620">
    <property type="entry name" value="CarboxypepD_reg"/>
    <property type="match status" value="1"/>
</dbReference>
<dbReference type="AlphaFoldDB" id="A0A7S7SLJ3"/>
<protein>
    <submittedName>
        <fullName evidence="1">Carboxypeptidase regulatory-like domain-containing protein</fullName>
    </submittedName>
</protein>
<evidence type="ECO:0000313" key="2">
    <source>
        <dbReference type="Proteomes" id="UP000593892"/>
    </source>
</evidence>
<dbReference type="GO" id="GO:0004180">
    <property type="term" value="F:carboxypeptidase activity"/>
    <property type="evidence" value="ECO:0007669"/>
    <property type="project" value="UniProtKB-KW"/>
</dbReference>
<name>A0A7S7SLJ3_PALFE</name>
<dbReference type="InterPro" id="IPR013784">
    <property type="entry name" value="Carb-bd-like_fold"/>
</dbReference>
<organism evidence="1 2">
    <name type="scientific">Paludibaculum fermentans</name>
    <dbReference type="NCBI Taxonomy" id="1473598"/>
    <lineage>
        <taxon>Bacteria</taxon>
        <taxon>Pseudomonadati</taxon>
        <taxon>Acidobacteriota</taxon>
        <taxon>Terriglobia</taxon>
        <taxon>Bryobacterales</taxon>
        <taxon>Bryobacteraceae</taxon>
        <taxon>Paludibaculum</taxon>
    </lineage>
</organism>
<gene>
    <name evidence="1" type="ORF">IRI77_36115</name>
</gene>
<dbReference type="SUPFAM" id="SSF49452">
    <property type="entry name" value="Starch-binding domain-like"/>
    <property type="match status" value="1"/>
</dbReference>